<evidence type="ECO:0000256" key="1">
    <source>
        <dbReference type="ARBA" id="ARBA00001966"/>
    </source>
</evidence>
<accession>A0ABV6Z3P2</accession>
<dbReference type="NCBIfam" id="TIGR00241">
    <property type="entry name" value="CoA_E_activ"/>
    <property type="match status" value="1"/>
</dbReference>
<sequence length="264" mass="28300">MEVSLYAGVDVGSSNTKVVLLDSKCNLKGIAVDRSGVDFAEASENTFGAALDDAGSTREQVQYIISTGYGRKNVSFANKTMTEIACHARGAYFHFSQAITVVDIGGQDNKIMKLAEDGTRLDFKMNRKCAAGTGAFIEEMAYRAGVPLGDMEKLARKSTVDIVIGSFCTVFSATEVLALIRKGVKLPDIAKGAFRSVVKRIVEMDPLSGQVVTTGGVVAHHPYVAELLSEAIQRQVKIPPQPQLSGALGAALYAIEEYTNKNLK</sequence>
<keyword evidence="3" id="KW-0408">Iron</keyword>
<evidence type="ECO:0000259" key="5">
    <source>
        <dbReference type="Pfam" id="PF01869"/>
    </source>
</evidence>
<evidence type="ECO:0000313" key="6">
    <source>
        <dbReference type="EMBL" id="MFC1853061.1"/>
    </source>
</evidence>
<keyword evidence="7" id="KW-1185">Reference proteome</keyword>
<organism evidence="6 7">
    <name type="scientific">candidate division CSSED10-310 bacterium</name>
    <dbReference type="NCBI Taxonomy" id="2855610"/>
    <lineage>
        <taxon>Bacteria</taxon>
        <taxon>Bacteria division CSSED10-310</taxon>
    </lineage>
</organism>
<comment type="cofactor">
    <cofactor evidence="1">
        <name>[4Fe-4S] cluster</name>
        <dbReference type="ChEBI" id="CHEBI:49883"/>
    </cofactor>
</comment>
<name>A0ABV6Z3P2_UNCC1</name>
<dbReference type="Pfam" id="PF01869">
    <property type="entry name" value="BcrAD_BadFG"/>
    <property type="match status" value="1"/>
</dbReference>
<keyword evidence="4" id="KW-0411">Iron-sulfur</keyword>
<dbReference type="InterPro" id="IPR043129">
    <property type="entry name" value="ATPase_NBD"/>
</dbReference>
<dbReference type="PANTHER" id="PTHR32329">
    <property type="entry name" value="BIFUNCTIONAL PROTEIN [INCLUDES 2-HYDROXYACYL-COA DEHYDRATASE (N-TER) AND ITS ACTIVATOR DOMAIN (C_TERM)-RELATED"/>
    <property type="match status" value="1"/>
</dbReference>
<gene>
    <name evidence="6" type="ORF">ACFL27_22920</name>
</gene>
<evidence type="ECO:0000256" key="3">
    <source>
        <dbReference type="ARBA" id="ARBA00023004"/>
    </source>
</evidence>
<feature type="domain" description="ATPase BadF/BadG/BcrA/BcrD type" evidence="5">
    <location>
        <begin position="8"/>
        <end position="254"/>
    </location>
</feature>
<keyword evidence="2" id="KW-0479">Metal-binding</keyword>
<dbReference type="Gene3D" id="3.30.420.40">
    <property type="match status" value="2"/>
</dbReference>
<comment type="caution">
    <text evidence="6">The sequence shown here is derived from an EMBL/GenBank/DDBJ whole genome shotgun (WGS) entry which is preliminary data.</text>
</comment>
<dbReference type="SUPFAM" id="SSF53067">
    <property type="entry name" value="Actin-like ATPase domain"/>
    <property type="match status" value="1"/>
</dbReference>
<dbReference type="InterPro" id="IPR008275">
    <property type="entry name" value="CoA_E_activase_dom"/>
</dbReference>
<dbReference type="PANTHER" id="PTHR32329:SF2">
    <property type="entry name" value="BIFUNCTIONAL PROTEIN [INCLUDES 2-HYDROXYACYL-COA DEHYDRATASE (N-TER) AND ITS ACTIVATOR DOMAIN (C_TERM)"/>
    <property type="match status" value="1"/>
</dbReference>
<evidence type="ECO:0000256" key="2">
    <source>
        <dbReference type="ARBA" id="ARBA00022723"/>
    </source>
</evidence>
<dbReference type="InterPro" id="IPR002731">
    <property type="entry name" value="ATPase_BadF"/>
</dbReference>
<dbReference type="Proteomes" id="UP001594351">
    <property type="component" value="Unassembled WGS sequence"/>
</dbReference>
<evidence type="ECO:0000256" key="4">
    <source>
        <dbReference type="ARBA" id="ARBA00023014"/>
    </source>
</evidence>
<proteinExistence type="predicted"/>
<reference evidence="6 7" key="1">
    <citation type="submission" date="2024-09" db="EMBL/GenBank/DDBJ databases">
        <title>Laminarin stimulates single cell rates of sulfate reduction while oxygen inhibits transcriptomic activity in coastal marine sediment.</title>
        <authorList>
            <person name="Lindsay M."/>
            <person name="Orcutt B."/>
            <person name="Emerson D."/>
            <person name="Stepanauskas R."/>
            <person name="D'Angelo T."/>
        </authorList>
    </citation>
    <scope>NUCLEOTIDE SEQUENCE [LARGE SCALE GENOMIC DNA]</scope>
    <source>
        <strain evidence="6">SAG AM-311-K15</strain>
    </source>
</reference>
<dbReference type="CDD" id="cd24036">
    <property type="entry name" value="ASKHA_NBD_BcrAD_BadFG_HgdC_HadI"/>
    <property type="match status" value="1"/>
</dbReference>
<protein>
    <submittedName>
        <fullName evidence="6">Acyl-CoA dehydratase activase</fullName>
    </submittedName>
</protein>
<dbReference type="InterPro" id="IPR051805">
    <property type="entry name" value="Dehydratase_Activator_Redct"/>
</dbReference>
<dbReference type="EMBL" id="JBHPBY010000413">
    <property type="protein sequence ID" value="MFC1853061.1"/>
    <property type="molecule type" value="Genomic_DNA"/>
</dbReference>
<evidence type="ECO:0000313" key="7">
    <source>
        <dbReference type="Proteomes" id="UP001594351"/>
    </source>
</evidence>